<dbReference type="InterPro" id="IPR057670">
    <property type="entry name" value="SH3_retrovirus"/>
</dbReference>
<feature type="compositionally biased region" description="Acidic residues" evidence="7">
    <location>
        <begin position="331"/>
        <end position="344"/>
    </location>
</feature>
<dbReference type="GO" id="GO:0003676">
    <property type="term" value="F:nucleic acid binding"/>
    <property type="evidence" value="ECO:0007669"/>
    <property type="project" value="InterPro"/>
</dbReference>
<feature type="domain" description="Retroviral polymerase SH3-like" evidence="9">
    <location>
        <begin position="242"/>
        <end position="298"/>
    </location>
</feature>
<dbReference type="InterPro" id="IPR055414">
    <property type="entry name" value="LRR_R13L4/SHOC2-like"/>
</dbReference>
<evidence type="ECO:0000256" key="7">
    <source>
        <dbReference type="SAM" id="MobiDB-lite"/>
    </source>
</evidence>
<dbReference type="EMBL" id="JAJSOW010000002">
    <property type="protein sequence ID" value="KAI9197557.1"/>
    <property type="molecule type" value="Genomic_DNA"/>
</dbReference>
<evidence type="ECO:0000256" key="3">
    <source>
        <dbReference type="ARBA" id="ARBA00022692"/>
    </source>
</evidence>
<evidence type="ECO:0000256" key="1">
    <source>
        <dbReference type="ARBA" id="ARBA00004167"/>
    </source>
</evidence>
<dbReference type="FunFam" id="3.80.10.10:FF:000095">
    <property type="entry name" value="LRR receptor-like serine/threonine-protein kinase GSO1"/>
    <property type="match status" value="1"/>
</dbReference>
<dbReference type="Pfam" id="PF13855">
    <property type="entry name" value="LRR_8"/>
    <property type="match status" value="1"/>
</dbReference>
<comment type="caution">
    <text evidence="10">The sequence shown here is derived from an EMBL/GenBank/DDBJ whole genome shotgun (WGS) entry which is preliminary data.</text>
</comment>
<comment type="subcellular location">
    <subcellularLocation>
        <location evidence="1">Membrane</location>
        <topology evidence="1">Single-pass membrane protein</topology>
    </subcellularLocation>
</comment>
<evidence type="ECO:0000313" key="11">
    <source>
        <dbReference type="Proteomes" id="UP001064489"/>
    </source>
</evidence>
<dbReference type="Pfam" id="PF25597">
    <property type="entry name" value="SH3_retrovirus"/>
    <property type="match status" value="1"/>
</dbReference>
<dbReference type="InterPro" id="IPR052595">
    <property type="entry name" value="LRRC69/RLP"/>
</dbReference>
<dbReference type="InterPro" id="IPR003591">
    <property type="entry name" value="Leu-rich_rpt_typical-subtyp"/>
</dbReference>
<dbReference type="SUPFAM" id="SSF52058">
    <property type="entry name" value="L domain-like"/>
    <property type="match status" value="2"/>
</dbReference>
<evidence type="ECO:0000313" key="10">
    <source>
        <dbReference type="EMBL" id="KAI9197557.1"/>
    </source>
</evidence>
<dbReference type="GO" id="GO:0016020">
    <property type="term" value="C:membrane"/>
    <property type="evidence" value="ECO:0007669"/>
    <property type="project" value="UniProtKB-SubCell"/>
</dbReference>
<name>A0AAD5JRQ7_ACENE</name>
<dbReference type="InterPro" id="IPR036397">
    <property type="entry name" value="RNaseH_sf"/>
</dbReference>
<evidence type="ECO:0000256" key="2">
    <source>
        <dbReference type="ARBA" id="ARBA00022614"/>
    </source>
</evidence>
<dbReference type="AlphaFoldDB" id="A0AAD5JRQ7"/>
<keyword evidence="11" id="KW-1185">Reference proteome</keyword>
<protein>
    <submittedName>
        <fullName evidence="10">Uncharacterized protein</fullName>
    </submittedName>
</protein>
<feature type="compositionally biased region" description="Polar residues" evidence="7">
    <location>
        <begin position="351"/>
        <end position="360"/>
    </location>
</feature>
<dbReference type="Proteomes" id="UP001064489">
    <property type="component" value="Chromosome 13"/>
</dbReference>
<keyword evidence="3" id="KW-0812">Transmembrane</keyword>
<dbReference type="Gene3D" id="3.30.420.10">
    <property type="entry name" value="Ribonuclease H-like superfamily/Ribonuclease H"/>
    <property type="match status" value="1"/>
</dbReference>
<sequence>MSSLQVLGLSYNQLSGTISSSFFQISSLEMLDLSFNQLSGGLPSHIFNCLPNLKKLYLASNMFDGQIPSTISKCQQLQILSLHLNNFTGYIPKEIGNMTMLKELSLGINELQGAILKSLEKLRYLKYFNVSFNRLDGEIPTGGAFANFSAESFIGNGQLCGAPRLQVPPCKTAERMNRTLVEKVRCMLSQSGLRKAFWAEALMYASHIVNRLPAFALDGKTLKKVWSGQPVSDYNHLYIFGCPAYFHVTESKLDPRAKKAVFVGFSEGVKGFRLWNFESKKIILSRDVTFDESAMLKQTLRDIENENPNSLQQVEFEVPKKSEKASPTVDGPDDQDEISVEVEDSAPLSEIRQQPESIATSRPKRDIRKPARYTDMVAYALPVTDGTCDSQNNRIVVLNLTSMSLTGTITPHIVNLSFLVQLRLRNNSFHGSLPVDIVHLHRLEIFHLGLNSFQGEISSWLGSLPKLQILYLFRNNFTSTIPPSLGNITTLKNLELWNNNLQGSIPEEIGKLTDLKTFNLYGKKMWGYVSGILGEHEDKKAENYADLLDVWEANNSKIITWVNNSVEHSIGTQLAKSRTVTFADTSTSLSDPPATQAPSETVDPHPRYLRRTLTHCCCSLQICNAVAVASLLNVTLVLLRFLNSNVWKDPRSAIMSVQKIQQAGALLVRRIRKYDSKRSMLDKQLLGNFIPNFPSEHQNIARGLSGYHALHLRFEEDTVAYSQCDFSSGKDERNELNFKHTVKSISL</sequence>
<keyword evidence="5" id="KW-1133">Transmembrane helix</keyword>
<accession>A0AAD5JRQ7</accession>
<feature type="domain" description="Disease resistance R13L4/SHOC-2-like LRR" evidence="8">
    <location>
        <begin position="397"/>
        <end position="522"/>
    </location>
</feature>
<evidence type="ECO:0000256" key="5">
    <source>
        <dbReference type="ARBA" id="ARBA00022989"/>
    </source>
</evidence>
<gene>
    <name evidence="10" type="ORF">LWI28_000623</name>
</gene>
<dbReference type="SMART" id="SM00369">
    <property type="entry name" value="LRR_TYP"/>
    <property type="match status" value="5"/>
</dbReference>
<dbReference type="PANTHER" id="PTHR48057">
    <property type="entry name" value="LEUCINE-RICH REPEAT SERINE/THREONINE-PROTEIN KINASE 1"/>
    <property type="match status" value="1"/>
</dbReference>
<dbReference type="PANTHER" id="PTHR48057:SF19">
    <property type="entry name" value="LEUCINE-RICH REPEAT-CONTAINING N-TERMINAL PLANT-TYPE DOMAIN-CONTAINING PROTEIN"/>
    <property type="match status" value="1"/>
</dbReference>
<organism evidence="10 11">
    <name type="scientific">Acer negundo</name>
    <name type="common">Box elder</name>
    <dbReference type="NCBI Taxonomy" id="4023"/>
    <lineage>
        <taxon>Eukaryota</taxon>
        <taxon>Viridiplantae</taxon>
        <taxon>Streptophyta</taxon>
        <taxon>Embryophyta</taxon>
        <taxon>Tracheophyta</taxon>
        <taxon>Spermatophyta</taxon>
        <taxon>Magnoliopsida</taxon>
        <taxon>eudicotyledons</taxon>
        <taxon>Gunneridae</taxon>
        <taxon>Pentapetalae</taxon>
        <taxon>rosids</taxon>
        <taxon>malvids</taxon>
        <taxon>Sapindales</taxon>
        <taxon>Sapindaceae</taxon>
        <taxon>Hippocastanoideae</taxon>
        <taxon>Acereae</taxon>
        <taxon>Acer</taxon>
    </lineage>
</organism>
<keyword evidence="6" id="KW-0472">Membrane</keyword>
<keyword evidence="4" id="KW-0677">Repeat</keyword>
<reference evidence="10 11" key="1">
    <citation type="journal article" date="2022" name="Plant J.">
        <title>Strategies of tolerance reflected in two North American maple genomes.</title>
        <authorList>
            <person name="McEvoy S.L."/>
            <person name="Sezen U.U."/>
            <person name="Trouern-Trend A."/>
            <person name="McMahon S.M."/>
            <person name="Schaberg P.G."/>
            <person name="Yang J."/>
            <person name="Wegrzyn J.L."/>
            <person name="Swenson N.G."/>
        </authorList>
    </citation>
    <scope>NUCLEOTIDE SEQUENCE [LARGE SCALE GENOMIC DNA]</scope>
    <source>
        <strain evidence="10">91603</strain>
    </source>
</reference>
<dbReference type="InterPro" id="IPR001611">
    <property type="entry name" value="Leu-rich_rpt"/>
</dbReference>
<dbReference type="Gene3D" id="3.80.10.10">
    <property type="entry name" value="Ribonuclease Inhibitor"/>
    <property type="match status" value="2"/>
</dbReference>
<evidence type="ECO:0000259" key="8">
    <source>
        <dbReference type="Pfam" id="PF23598"/>
    </source>
</evidence>
<feature type="region of interest" description="Disordered" evidence="7">
    <location>
        <begin position="307"/>
        <end position="365"/>
    </location>
</feature>
<dbReference type="Pfam" id="PF23598">
    <property type="entry name" value="LRR_14"/>
    <property type="match status" value="1"/>
</dbReference>
<dbReference type="SUPFAM" id="SSF53098">
    <property type="entry name" value="Ribonuclease H-like"/>
    <property type="match status" value="1"/>
</dbReference>
<evidence type="ECO:0000259" key="9">
    <source>
        <dbReference type="Pfam" id="PF25597"/>
    </source>
</evidence>
<dbReference type="InterPro" id="IPR032675">
    <property type="entry name" value="LRR_dom_sf"/>
</dbReference>
<dbReference type="FunFam" id="3.80.10.10:FF:000383">
    <property type="entry name" value="Leucine-rich repeat receptor protein kinase EMS1"/>
    <property type="match status" value="1"/>
</dbReference>
<dbReference type="InterPro" id="IPR012337">
    <property type="entry name" value="RNaseH-like_sf"/>
</dbReference>
<dbReference type="Pfam" id="PF00560">
    <property type="entry name" value="LRR_1"/>
    <property type="match status" value="1"/>
</dbReference>
<evidence type="ECO:0000256" key="4">
    <source>
        <dbReference type="ARBA" id="ARBA00022737"/>
    </source>
</evidence>
<keyword evidence="2" id="KW-0433">Leucine-rich repeat</keyword>
<evidence type="ECO:0000256" key="6">
    <source>
        <dbReference type="ARBA" id="ARBA00023136"/>
    </source>
</evidence>
<proteinExistence type="predicted"/>